<dbReference type="SMART" id="SM00651">
    <property type="entry name" value="Sm"/>
    <property type="match status" value="1"/>
</dbReference>
<evidence type="ECO:0000256" key="5">
    <source>
        <dbReference type="ARBA" id="ARBA00023242"/>
    </source>
</evidence>
<dbReference type="SUPFAM" id="SSF50182">
    <property type="entry name" value="Sm-like ribonucleoproteins"/>
    <property type="match status" value="1"/>
</dbReference>
<evidence type="ECO:0000256" key="7">
    <source>
        <dbReference type="SAM" id="MobiDB-lite"/>
    </source>
</evidence>
<comment type="caution">
    <text evidence="9">The sequence shown here is derived from an EMBL/GenBank/DDBJ whole genome shotgun (WGS) entry which is preliminary data.</text>
</comment>
<feature type="region of interest" description="Disordered" evidence="7">
    <location>
        <begin position="1"/>
        <end position="21"/>
    </location>
</feature>
<dbReference type="CDD" id="cd01727">
    <property type="entry name" value="LSm8"/>
    <property type="match status" value="1"/>
</dbReference>
<keyword evidence="3" id="KW-0694">RNA-binding</keyword>
<dbReference type="Pfam" id="PF01423">
    <property type="entry name" value="LSM"/>
    <property type="match status" value="1"/>
</dbReference>
<organism evidence="9 10">
    <name type="scientific">Purpureocillium lilacinum</name>
    <name type="common">Paecilomyces lilacinus</name>
    <dbReference type="NCBI Taxonomy" id="33203"/>
    <lineage>
        <taxon>Eukaryota</taxon>
        <taxon>Fungi</taxon>
        <taxon>Dikarya</taxon>
        <taxon>Ascomycota</taxon>
        <taxon>Pezizomycotina</taxon>
        <taxon>Sordariomycetes</taxon>
        <taxon>Hypocreomycetidae</taxon>
        <taxon>Hypocreales</taxon>
        <taxon>Ophiocordycipitaceae</taxon>
        <taxon>Purpureocillium</taxon>
    </lineage>
</organism>
<feature type="domain" description="Sm" evidence="8">
    <location>
        <begin position="150"/>
        <end position="230"/>
    </location>
</feature>
<evidence type="ECO:0000256" key="3">
    <source>
        <dbReference type="ARBA" id="ARBA00022884"/>
    </source>
</evidence>
<keyword evidence="6" id="KW-0687">Ribonucleoprotein</keyword>
<evidence type="ECO:0000259" key="8">
    <source>
        <dbReference type="SMART" id="SM00651"/>
    </source>
</evidence>
<dbReference type="InterPro" id="IPR001163">
    <property type="entry name" value="Sm_dom_euk/arc"/>
</dbReference>
<keyword evidence="2" id="KW-0747">Spliceosome</keyword>
<protein>
    <recommendedName>
        <fullName evidence="8">Sm domain-containing protein</fullName>
    </recommendedName>
</protein>
<dbReference type="EMBL" id="JAWRVI010000006">
    <property type="protein sequence ID" value="KAK4093420.1"/>
    <property type="molecule type" value="Genomic_DNA"/>
</dbReference>
<sequence length="255" mass="26850">MPIRKQGSEASPGSGSHEDAREEILEALEEARGGRSWSCLPFCAACGGGAVAAVRCLPEEPVPALAGVPSTPQRAPVPVPAIPLLKVSPVPGVHPSCFTTTTTTTTTTTYSHLSNAARLSRPTSARAPTHDSAHSERRPRHATTPRTLCPLPSSSTAQPPWRPSEEKVLIVTADSRVLVGTLTAADNSTNLVLNDAVERIIREPDDPEPSVEVPLGLYLVRGDGVCSVGLVDEKLDDSINWTEVKGATIGGVKHI</sequence>
<dbReference type="PANTHER" id="PTHR15588">
    <property type="entry name" value="LSM1"/>
    <property type="match status" value="1"/>
</dbReference>
<keyword evidence="2" id="KW-0507">mRNA processing</keyword>
<proteinExistence type="predicted"/>
<comment type="subcellular location">
    <subcellularLocation>
        <location evidence="1">Nucleus</location>
    </subcellularLocation>
</comment>
<dbReference type="InterPro" id="IPR044642">
    <property type="entry name" value="PTHR15588"/>
</dbReference>
<evidence type="ECO:0000313" key="9">
    <source>
        <dbReference type="EMBL" id="KAK4093420.1"/>
    </source>
</evidence>
<gene>
    <name evidence="9" type="ORF">Purlil1_2577</name>
</gene>
<dbReference type="Proteomes" id="UP001287286">
    <property type="component" value="Unassembled WGS sequence"/>
</dbReference>
<name>A0ABR0CB01_PURLI</name>
<evidence type="ECO:0000256" key="4">
    <source>
        <dbReference type="ARBA" id="ARBA00023187"/>
    </source>
</evidence>
<accession>A0ABR0CB01</accession>
<evidence type="ECO:0000256" key="1">
    <source>
        <dbReference type="ARBA" id="ARBA00004123"/>
    </source>
</evidence>
<evidence type="ECO:0000256" key="6">
    <source>
        <dbReference type="ARBA" id="ARBA00023274"/>
    </source>
</evidence>
<feature type="region of interest" description="Disordered" evidence="7">
    <location>
        <begin position="109"/>
        <end position="163"/>
    </location>
</feature>
<dbReference type="InterPro" id="IPR010920">
    <property type="entry name" value="LSM_dom_sf"/>
</dbReference>
<dbReference type="PANTHER" id="PTHR15588:SF9">
    <property type="entry name" value="U6 SNRNA-ASSOCIATED SM-LIKE PROTEIN LSM8"/>
    <property type="match status" value="1"/>
</dbReference>
<dbReference type="Gene3D" id="2.30.30.100">
    <property type="match status" value="1"/>
</dbReference>
<keyword evidence="5" id="KW-0539">Nucleus</keyword>
<reference evidence="9 10" key="1">
    <citation type="journal article" date="2024" name="Microbiol. Resour. Announc.">
        <title>Genome annotations for the ascomycete fungi Trichoderma harzianum, Trichoderma aggressivum, and Purpureocillium lilacinum.</title>
        <authorList>
            <person name="Beijen E.P.W."/>
            <person name="Ohm R.A."/>
        </authorList>
    </citation>
    <scope>NUCLEOTIDE SEQUENCE [LARGE SCALE GENOMIC DNA]</scope>
    <source>
        <strain evidence="9 10">CBS 150709</strain>
    </source>
</reference>
<evidence type="ECO:0000256" key="2">
    <source>
        <dbReference type="ARBA" id="ARBA00022728"/>
    </source>
</evidence>
<dbReference type="InterPro" id="IPR034103">
    <property type="entry name" value="Lsm8"/>
</dbReference>
<evidence type="ECO:0000313" key="10">
    <source>
        <dbReference type="Proteomes" id="UP001287286"/>
    </source>
</evidence>
<keyword evidence="4" id="KW-0508">mRNA splicing</keyword>
<keyword evidence="10" id="KW-1185">Reference proteome</keyword>